<proteinExistence type="predicted"/>
<dbReference type="PROSITE" id="PS51257">
    <property type="entry name" value="PROKAR_LIPOPROTEIN"/>
    <property type="match status" value="1"/>
</dbReference>
<feature type="domain" description="Transglutaminase-like" evidence="2">
    <location>
        <begin position="224"/>
        <end position="293"/>
    </location>
</feature>
<organism evidence="3 4">
    <name type="scientific">Aminipila butyrica</name>
    <dbReference type="NCBI Taxonomy" id="433296"/>
    <lineage>
        <taxon>Bacteria</taxon>
        <taxon>Bacillati</taxon>
        <taxon>Bacillota</taxon>
        <taxon>Clostridia</taxon>
        <taxon>Peptostreptococcales</taxon>
        <taxon>Anaerovoracaceae</taxon>
        <taxon>Aminipila</taxon>
    </lineage>
</organism>
<dbReference type="InterPro" id="IPR038765">
    <property type="entry name" value="Papain-like_cys_pep_sf"/>
</dbReference>
<dbReference type="Proteomes" id="UP000466848">
    <property type="component" value="Chromosome"/>
</dbReference>
<protein>
    <submittedName>
        <fullName evidence="3">Transglutaminase domain-containing protein</fullName>
    </submittedName>
</protein>
<evidence type="ECO:0000313" key="4">
    <source>
        <dbReference type="Proteomes" id="UP000466848"/>
    </source>
</evidence>
<gene>
    <name evidence="3" type="ORF">Ami103574_03825</name>
</gene>
<dbReference type="AlphaFoldDB" id="A0A858BTU9"/>
<dbReference type="PANTHER" id="PTHR33490">
    <property type="entry name" value="BLR5614 PROTEIN-RELATED"/>
    <property type="match status" value="1"/>
</dbReference>
<sequence>MKKTKLVLVGLVSGLMVITGCGAAYNPSGLENAQIAEVTIEDAAVPLANSPITVLTPAAPGTVSYTGGSVVLDASNSSQGYVMIKYSGKNQKIKIQITKSSGTTYTYNLNARAAYEVFPLTDGNGTYSIKVFENVAGTKYSQAFSKDISVKLANQYLPFLYPNQYVNFTANSNTVKIGAQVTSSTTDDLKKVELIYDYAVKNITYDTTKAVNVQSGYLPNVDAVLVAKKGICFDYASVMAAMLRSQKIPCKLVVGYSGKVYHAWINVYTAETGWVDGMIYFDGKQWQMMDPTFASSGKKSESIMKYIGTASNYSAKYIY</sequence>
<dbReference type="RefSeq" id="WP_163065361.1">
    <property type="nucleotide sequence ID" value="NZ_CP048649.1"/>
</dbReference>
<dbReference type="InterPro" id="IPR002931">
    <property type="entry name" value="Transglutaminase-like"/>
</dbReference>
<evidence type="ECO:0000256" key="1">
    <source>
        <dbReference type="SAM" id="SignalP"/>
    </source>
</evidence>
<dbReference type="KEGG" id="abut:Ami103574_03825"/>
<accession>A0A858BTU9</accession>
<feature type="signal peptide" evidence="1">
    <location>
        <begin position="1"/>
        <end position="23"/>
    </location>
</feature>
<dbReference type="Gene3D" id="3.10.620.30">
    <property type="match status" value="1"/>
</dbReference>
<evidence type="ECO:0000313" key="3">
    <source>
        <dbReference type="EMBL" id="QIB68498.1"/>
    </source>
</evidence>
<dbReference type="PANTHER" id="PTHR33490:SF6">
    <property type="entry name" value="SLL1049 PROTEIN"/>
    <property type="match status" value="1"/>
</dbReference>
<evidence type="ECO:0000259" key="2">
    <source>
        <dbReference type="SMART" id="SM00460"/>
    </source>
</evidence>
<keyword evidence="1" id="KW-0732">Signal</keyword>
<dbReference type="SMART" id="SM00460">
    <property type="entry name" value="TGc"/>
    <property type="match status" value="1"/>
</dbReference>
<dbReference type="Pfam" id="PF01841">
    <property type="entry name" value="Transglut_core"/>
    <property type="match status" value="1"/>
</dbReference>
<feature type="chain" id="PRO_5032362086" evidence="1">
    <location>
        <begin position="24"/>
        <end position="319"/>
    </location>
</feature>
<dbReference type="SUPFAM" id="SSF54001">
    <property type="entry name" value="Cysteine proteinases"/>
    <property type="match status" value="1"/>
</dbReference>
<reference evidence="3 4" key="1">
    <citation type="submission" date="2020-02" db="EMBL/GenBank/DDBJ databases">
        <authorList>
            <person name="Kim Y.B."/>
            <person name="Roh S.W."/>
        </authorList>
    </citation>
    <scope>NUCLEOTIDE SEQUENCE [LARGE SCALE GENOMIC DNA]</scope>
    <source>
        <strain evidence="3 4">DSM 103574</strain>
    </source>
</reference>
<name>A0A858BTU9_9FIRM</name>
<dbReference type="EMBL" id="CP048649">
    <property type="protein sequence ID" value="QIB68498.1"/>
    <property type="molecule type" value="Genomic_DNA"/>
</dbReference>
<keyword evidence="4" id="KW-1185">Reference proteome</keyword>